<protein>
    <submittedName>
        <fullName evidence="2">NAD(P)H nitroreductase</fullName>
    </submittedName>
</protein>
<accession>A0A848KD27</accession>
<dbReference type="AlphaFoldDB" id="A0A848KD27"/>
<sequence>MDVEFPDDGTIRTAIALAMRAPSVHNSQPWRWRIGDESVHLYVDPTILLRHTDPDGRDLMLSCGTVLHHFRVAIASLGWRARAHRFPNPADPQHIAAIELVRHVPSEQDIAMAAAIPSRRTDRRRYSSWPVPLGHIALIAARAAQEGVLLYRAEALSHVERALAESAATHARDANYQSELKVWSGRRGSLDGVPASNTPAPDDTTRMPSRAFANPQLQQTRSGQPDDDATELLVLATPSDDIMSRLRAGEATSAALLTATTLGLATCALTEPLELPETRALIRSAVLDDSGFPQIMVRIGWAPPSADPLPATPRHTVDEMIDSFDGAMVGRRHESVQKY</sequence>
<keyword evidence="3" id="KW-1185">Reference proteome</keyword>
<evidence type="ECO:0000256" key="1">
    <source>
        <dbReference type="SAM" id="MobiDB-lite"/>
    </source>
</evidence>
<dbReference type="NCBIfam" id="NF047509">
    <property type="entry name" value="Rv3131_FMN_oxido"/>
    <property type="match status" value="1"/>
</dbReference>
<evidence type="ECO:0000313" key="3">
    <source>
        <dbReference type="Proteomes" id="UP000535543"/>
    </source>
</evidence>
<dbReference type="PANTHER" id="PTHR23026:SF123">
    <property type="entry name" value="NAD(P)H NITROREDUCTASE RV3131-RELATED"/>
    <property type="match status" value="1"/>
</dbReference>
<dbReference type="EMBL" id="VCQU01000001">
    <property type="protein sequence ID" value="NMN93947.1"/>
    <property type="molecule type" value="Genomic_DNA"/>
</dbReference>
<dbReference type="Proteomes" id="UP000535543">
    <property type="component" value="Unassembled WGS sequence"/>
</dbReference>
<dbReference type="SUPFAM" id="SSF55469">
    <property type="entry name" value="FMN-dependent nitroreductase-like"/>
    <property type="match status" value="1"/>
</dbReference>
<organism evidence="2 3">
    <name type="scientific">Antrihabitans stalactiti</name>
    <dbReference type="NCBI Taxonomy" id="2584121"/>
    <lineage>
        <taxon>Bacteria</taxon>
        <taxon>Bacillati</taxon>
        <taxon>Actinomycetota</taxon>
        <taxon>Actinomycetes</taxon>
        <taxon>Mycobacteriales</taxon>
        <taxon>Nocardiaceae</taxon>
        <taxon>Antrihabitans</taxon>
    </lineage>
</organism>
<name>A0A848KD27_9NOCA</name>
<evidence type="ECO:0000313" key="2">
    <source>
        <dbReference type="EMBL" id="NMN93947.1"/>
    </source>
</evidence>
<dbReference type="Gene3D" id="3.40.109.10">
    <property type="entry name" value="NADH Oxidase"/>
    <property type="match status" value="1"/>
</dbReference>
<dbReference type="GO" id="GO:0016491">
    <property type="term" value="F:oxidoreductase activity"/>
    <property type="evidence" value="ECO:0007669"/>
    <property type="project" value="InterPro"/>
</dbReference>
<reference evidence="2 3" key="2">
    <citation type="submission" date="2020-06" db="EMBL/GenBank/DDBJ databases">
        <title>Antribacter stalactiti gen. nov., sp. nov., a new member of the family Nacardiaceae isolated from a cave.</title>
        <authorList>
            <person name="Kim I.S."/>
        </authorList>
    </citation>
    <scope>NUCLEOTIDE SEQUENCE [LARGE SCALE GENOMIC DNA]</scope>
    <source>
        <strain evidence="2 3">YC2-7</strain>
    </source>
</reference>
<gene>
    <name evidence="2" type="ORF">FGL95_02720</name>
</gene>
<dbReference type="InterPro" id="IPR050627">
    <property type="entry name" value="Nitroreductase/BluB"/>
</dbReference>
<reference evidence="2 3" key="1">
    <citation type="submission" date="2019-05" db="EMBL/GenBank/DDBJ databases">
        <authorList>
            <person name="Lee S.D."/>
        </authorList>
    </citation>
    <scope>NUCLEOTIDE SEQUENCE [LARGE SCALE GENOMIC DNA]</scope>
    <source>
        <strain evidence="2 3">YC2-7</strain>
    </source>
</reference>
<proteinExistence type="predicted"/>
<dbReference type="InterPro" id="IPR000415">
    <property type="entry name" value="Nitroreductase-like"/>
</dbReference>
<feature type="region of interest" description="Disordered" evidence="1">
    <location>
        <begin position="187"/>
        <end position="209"/>
    </location>
</feature>
<dbReference type="PANTHER" id="PTHR23026">
    <property type="entry name" value="NADPH NITROREDUCTASE"/>
    <property type="match status" value="1"/>
</dbReference>
<comment type="caution">
    <text evidence="2">The sequence shown here is derived from an EMBL/GenBank/DDBJ whole genome shotgun (WGS) entry which is preliminary data.</text>
</comment>
<dbReference type="RefSeq" id="WP_169584629.1">
    <property type="nucleotide sequence ID" value="NZ_VCQU01000001.1"/>
</dbReference>